<proteinExistence type="predicted"/>
<name>A0ABW3ZZB9_9ACTN</name>
<protein>
    <recommendedName>
        <fullName evidence="4">Excreted virulence factor EspC, type VII ESX diderm</fullName>
    </recommendedName>
</protein>
<sequence>MVFKADDVAIRTFGRRFEELINDAERAVGYVNDALTVNSGSTGIFVHVAGTAEAVRQALTANHSHLAMIVDLSASELAAAANLYRDTDGAGAGEIDSAYQPSARRGPL</sequence>
<organism evidence="2 3">
    <name type="scientific">Actinoplanes sichuanensis</name>
    <dbReference type="NCBI Taxonomy" id="512349"/>
    <lineage>
        <taxon>Bacteria</taxon>
        <taxon>Bacillati</taxon>
        <taxon>Actinomycetota</taxon>
        <taxon>Actinomycetes</taxon>
        <taxon>Micromonosporales</taxon>
        <taxon>Micromonosporaceae</taxon>
        <taxon>Actinoplanes</taxon>
    </lineage>
</organism>
<feature type="region of interest" description="Disordered" evidence="1">
    <location>
        <begin position="87"/>
        <end position="108"/>
    </location>
</feature>
<evidence type="ECO:0000313" key="2">
    <source>
        <dbReference type="EMBL" id="MFD1363787.1"/>
    </source>
</evidence>
<keyword evidence="3" id="KW-1185">Reference proteome</keyword>
<reference evidence="3" key="1">
    <citation type="journal article" date="2019" name="Int. J. Syst. Evol. Microbiol.">
        <title>The Global Catalogue of Microorganisms (GCM) 10K type strain sequencing project: providing services to taxonomists for standard genome sequencing and annotation.</title>
        <authorList>
            <consortium name="The Broad Institute Genomics Platform"/>
            <consortium name="The Broad Institute Genome Sequencing Center for Infectious Disease"/>
            <person name="Wu L."/>
            <person name="Ma J."/>
        </authorList>
    </citation>
    <scope>NUCLEOTIDE SEQUENCE [LARGE SCALE GENOMIC DNA]</scope>
    <source>
        <strain evidence="3">CCM 7526</strain>
    </source>
</reference>
<evidence type="ECO:0000313" key="3">
    <source>
        <dbReference type="Proteomes" id="UP001597183"/>
    </source>
</evidence>
<gene>
    <name evidence="2" type="ORF">ACFQ5G_00365</name>
</gene>
<accession>A0ABW3ZZB9</accession>
<dbReference type="Proteomes" id="UP001597183">
    <property type="component" value="Unassembled WGS sequence"/>
</dbReference>
<dbReference type="RefSeq" id="WP_317786802.1">
    <property type="nucleotide sequence ID" value="NZ_AP028461.1"/>
</dbReference>
<evidence type="ECO:0008006" key="4">
    <source>
        <dbReference type="Google" id="ProtNLM"/>
    </source>
</evidence>
<dbReference type="EMBL" id="JBHTMK010000002">
    <property type="protein sequence ID" value="MFD1363787.1"/>
    <property type="molecule type" value="Genomic_DNA"/>
</dbReference>
<evidence type="ECO:0000256" key="1">
    <source>
        <dbReference type="SAM" id="MobiDB-lite"/>
    </source>
</evidence>
<comment type="caution">
    <text evidence="2">The sequence shown here is derived from an EMBL/GenBank/DDBJ whole genome shotgun (WGS) entry which is preliminary data.</text>
</comment>